<dbReference type="EMBL" id="JALJAT010000002">
    <property type="protein sequence ID" value="KAK4472401.1"/>
    <property type="molecule type" value="Genomic_DNA"/>
</dbReference>
<comment type="subcellular location">
    <subcellularLocation>
        <location evidence="13">Endomembrane system</location>
        <topology evidence="13">Single-pass type I membrane protein</topology>
    </subcellularLocation>
</comment>
<dbReference type="EC" id="2.3.2.27" evidence="3"/>
<feature type="compositionally biased region" description="Low complexity" evidence="15">
    <location>
        <begin position="340"/>
        <end position="350"/>
    </location>
</feature>
<dbReference type="GO" id="GO:0012505">
    <property type="term" value="C:endomembrane system"/>
    <property type="evidence" value="ECO:0007669"/>
    <property type="project" value="UniProtKB-SubCell"/>
</dbReference>
<dbReference type="InterPro" id="IPR001841">
    <property type="entry name" value="Znf_RING"/>
</dbReference>
<evidence type="ECO:0000256" key="12">
    <source>
        <dbReference type="ARBA" id="ARBA00023180"/>
    </source>
</evidence>
<accession>A0AAE1ZDP5</accession>
<evidence type="ECO:0000256" key="15">
    <source>
        <dbReference type="SAM" id="MobiDB-lite"/>
    </source>
</evidence>
<evidence type="ECO:0000256" key="13">
    <source>
        <dbReference type="ARBA" id="ARBA00046288"/>
    </source>
</evidence>
<dbReference type="GO" id="GO:0061630">
    <property type="term" value="F:ubiquitin protein ligase activity"/>
    <property type="evidence" value="ECO:0007669"/>
    <property type="project" value="UniProtKB-EC"/>
</dbReference>
<evidence type="ECO:0000256" key="8">
    <source>
        <dbReference type="ARBA" id="ARBA00022771"/>
    </source>
</evidence>
<keyword evidence="4" id="KW-0808">Transferase</keyword>
<keyword evidence="8 14" id="KW-0863">Zinc-finger</keyword>
<dbReference type="InterPro" id="IPR051653">
    <property type="entry name" value="E3_ligase_sorting_rcpt"/>
</dbReference>
<dbReference type="PANTHER" id="PTHR47168:SF1">
    <property type="entry name" value="OS02G0798600 PROTEIN"/>
    <property type="match status" value="1"/>
</dbReference>
<keyword evidence="10 16" id="KW-1133">Transmembrane helix</keyword>
<feature type="transmembrane region" description="Helical" evidence="16">
    <location>
        <begin position="166"/>
        <end position="190"/>
    </location>
</feature>
<evidence type="ECO:0000256" key="5">
    <source>
        <dbReference type="ARBA" id="ARBA00022692"/>
    </source>
</evidence>
<evidence type="ECO:0000256" key="10">
    <source>
        <dbReference type="ARBA" id="ARBA00022989"/>
    </source>
</evidence>
<keyword evidence="5 16" id="KW-0812">Transmembrane</keyword>
<keyword evidence="9" id="KW-0862">Zinc</keyword>
<dbReference type="InterPro" id="IPR003137">
    <property type="entry name" value="PA_domain"/>
</dbReference>
<dbReference type="PANTHER" id="PTHR47168">
    <property type="entry name" value="RING ZINC FINGER DOMAIN SUPERFAMILY PROTEIN-RELATED"/>
    <property type="match status" value="1"/>
</dbReference>
<evidence type="ECO:0000256" key="14">
    <source>
        <dbReference type="PROSITE-ProRule" id="PRU00175"/>
    </source>
</evidence>
<gene>
    <name evidence="18" type="ORF">MN116_003658</name>
</gene>
<evidence type="ECO:0000256" key="2">
    <source>
        <dbReference type="ARBA" id="ARBA00004906"/>
    </source>
</evidence>
<dbReference type="Gene3D" id="3.30.40.10">
    <property type="entry name" value="Zinc/RING finger domain, C3HC4 (zinc finger)"/>
    <property type="match status" value="1"/>
</dbReference>
<dbReference type="Gene3D" id="3.50.30.30">
    <property type="match status" value="1"/>
</dbReference>
<comment type="catalytic activity">
    <reaction evidence="1">
        <text>S-ubiquitinyl-[E2 ubiquitin-conjugating enzyme]-L-cysteine + [acceptor protein]-L-lysine = [E2 ubiquitin-conjugating enzyme]-L-cysteine + N(6)-ubiquitinyl-[acceptor protein]-L-lysine.</text>
        <dbReference type="EC" id="2.3.2.27"/>
    </reaction>
</comment>
<evidence type="ECO:0000256" key="3">
    <source>
        <dbReference type="ARBA" id="ARBA00012483"/>
    </source>
</evidence>
<proteinExistence type="predicted"/>
<dbReference type="Pfam" id="PF13639">
    <property type="entry name" value="zf-RING_2"/>
    <property type="match status" value="1"/>
</dbReference>
<dbReference type="InterPro" id="IPR013083">
    <property type="entry name" value="Znf_RING/FYVE/PHD"/>
</dbReference>
<protein>
    <recommendedName>
        <fullName evidence="3">RING-type E3 ubiquitin transferase</fullName>
        <ecNumber evidence="3">2.3.2.27</ecNumber>
    </recommendedName>
</protein>
<dbReference type="SUPFAM" id="SSF57850">
    <property type="entry name" value="RING/U-box"/>
    <property type="match status" value="1"/>
</dbReference>
<evidence type="ECO:0000256" key="6">
    <source>
        <dbReference type="ARBA" id="ARBA00022723"/>
    </source>
</evidence>
<dbReference type="CDD" id="cd02123">
    <property type="entry name" value="PA_C_RZF_like"/>
    <property type="match status" value="1"/>
</dbReference>
<feature type="compositionally biased region" description="Polar residues" evidence="15">
    <location>
        <begin position="315"/>
        <end position="324"/>
    </location>
</feature>
<name>A0AAE1ZDP5_SCHME</name>
<reference evidence="18" key="1">
    <citation type="submission" date="2022-04" db="EMBL/GenBank/DDBJ databases">
        <authorList>
            <person name="Xu L."/>
            <person name="Lv Z."/>
        </authorList>
    </citation>
    <scope>NUCLEOTIDE SEQUENCE</scope>
    <source>
        <strain evidence="18">LV_2022a</strain>
    </source>
</reference>
<keyword evidence="12" id="KW-0325">Glycoprotein</keyword>
<evidence type="ECO:0000259" key="17">
    <source>
        <dbReference type="PROSITE" id="PS50089"/>
    </source>
</evidence>
<comment type="pathway">
    <text evidence="2">Protein modification; protein ubiquitination.</text>
</comment>
<feature type="region of interest" description="Disordered" evidence="15">
    <location>
        <begin position="297"/>
        <end position="353"/>
    </location>
</feature>
<comment type="caution">
    <text evidence="18">The sequence shown here is derived from an EMBL/GenBank/DDBJ whole genome shotgun (WGS) entry which is preliminary data.</text>
</comment>
<evidence type="ECO:0000256" key="11">
    <source>
        <dbReference type="ARBA" id="ARBA00023136"/>
    </source>
</evidence>
<dbReference type="SUPFAM" id="SSF52025">
    <property type="entry name" value="PA domain"/>
    <property type="match status" value="1"/>
</dbReference>
<dbReference type="PROSITE" id="PS50089">
    <property type="entry name" value="ZF_RING_2"/>
    <property type="match status" value="1"/>
</dbReference>
<dbReference type="GO" id="GO:0008270">
    <property type="term" value="F:zinc ion binding"/>
    <property type="evidence" value="ECO:0007669"/>
    <property type="project" value="UniProtKB-KW"/>
</dbReference>
<feature type="region of interest" description="Disordered" evidence="15">
    <location>
        <begin position="413"/>
        <end position="435"/>
    </location>
</feature>
<dbReference type="InterPro" id="IPR044744">
    <property type="entry name" value="ZNRF4/RNF13/RNF167_PA"/>
</dbReference>
<evidence type="ECO:0000256" key="4">
    <source>
        <dbReference type="ARBA" id="ARBA00022679"/>
    </source>
</evidence>
<keyword evidence="19" id="KW-1185">Reference proteome</keyword>
<dbReference type="Proteomes" id="UP001292079">
    <property type="component" value="Unassembled WGS sequence"/>
</dbReference>
<organism evidence="18 19">
    <name type="scientific">Schistosoma mekongi</name>
    <name type="common">Parasitic worm</name>
    <dbReference type="NCBI Taxonomy" id="38744"/>
    <lineage>
        <taxon>Eukaryota</taxon>
        <taxon>Metazoa</taxon>
        <taxon>Spiralia</taxon>
        <taxon>Lophotrochozoa</taxon>
        <taxon>Platyhelminthes</taxon>
        <taxon>Trematoda</taxon>
        <taxon>Digenea</taxon>
        <taxon>Strigeidida</taxon>
        <taxon>Schistosomatoidea</taxon>
        <taxon>Schistosomatidae</taxon>
        <taxon>Schistosoma</taxon>
    </lineage>
</organism>
<dbReference type="Pfam" id="PF02225">
    <property type="entry name" value="PA"/>
    <property type="match status" value="1"/>
</dbReference>
<keyword evidence="6" id="KW-0479">Metal-binding</keyword>
<keyword evidence="11 16" id="KW-0472">Membrane</keyword>
<dbReference type="InterPro" id="IPR046450">
    <property type="entry name" value="PA_dom_sf"/>
</dbReference>
<evidence type="ECO:0000256" key="9">
    <source>
        <dbReference type="ARBA" id="ARBA00022833"/>
    </source>
</evidence>
<evidence type="ECO:0000256" key="1">
    <source>
        <dbReference type="ARBA" id="ARBA00000900"/>
    </source>
</evidence>
<evidence type="ECO:0000313" key="19">
    <source>
        <dbReference type="Proteomes" id="UP001292079"/>
    </source>
</evidence>
<dbReference type="AlphaFoldDB" id="A0AAE1ZDP5"/>
<reference evidence="18" key="2">
    <citation type="journal article" date="2023" name="Infect Dis Poverty">
        <title>Chromosome-scale genome of the human blood fluke Schistosoma mekongi and its implications for public health.</title>
        <authorList>
            <person name="Zhou M."/>
            <person name="Xu L."/>
            <person name="Xu D."/>
            <person name="Chen W."/>
            <person name="Khan J."/>
            <person name="Hu Y."/>
            <person name="Huang H."/>
            <person name="Wei H."/>
            <person name="Zhang Y."/>
            <person name="Chusongsang P."/>
            <person name="Tanasarnprasert K."/>
            <person name="Hu X."/>
            <person name="Limpanont Y."/>
            <person name="Lv Z."/>
        </authorList>
    </citation>
    <scope>NUCLEOTIDE SEQUENCE</scope>
    <source>
        <strain evidence="18">LV_2022a</strain>
    </source>
</reference>
<evidence type="ECO:0000313" key="18">
    <source>
        <dbReference type="EMBL" id="KAK4472401.1"/>
    </source>
</evidence>
<keyword evidence="7" id="KW-0732">Signal</keyword>
<feature type="domain" description="RING-type" evidence="17">
    <location>
        <begin position="227"/>
        <end position="269"/>
    </location>
</feature>
<dbReference type="SMART" id="SM00184">
    <property type="entry name" value="RING"/>
    <property type="match status" value="1"/>
</dbReference>
<sequence length="460" mass="51446">MKIFIHSSFAYVILGVNVFAVVLVKDLSTGKAVAQFEDSEALFGNAVTQKSLLLGRIHASHPINGCVDRIPLPENASESTLPYISLIKRGNCSFSRKTISAEKSGYIAAIIFNDEDDSTFPMGYNSSEIINISAVMIGLSDGELLLRKYCVPYYFVEILPAHRRGIMLYLIPLITCLVLSIIALSVAYCIRLWDRYRRRHRYCLPVKELHNIPETLFKEGFSEFETCAICLEDYKDGDKLRLLPCRHAYHSRCVDPWLLRRRGCCPICKKKIRNRPRVNISNFTRFRHTSAYATSSEAPLLDDSSSFEGDSDSENTSSTPQYGSSYGGDGLSNEHTPLISSSANQSSPSSLRRMKITSSVRETLEGLLENVSSFDHQSDHPPSRYEQTSNNLNTAMEIQSECSQNTGELLIKGKQSNKSDNESELSDNVMRDNNQVPSVITRVEVHADCDSSSSIHESHA</sequence>
<evidence type="ECO:0000256" key="16">
    <source>
        <dbReference type="SAM" id="Phobius"/>
    </source>
</evidence>
<evidence type="ECO:0000256" key="7">
    <source>
        <dbReference type="ARBA" id="ARBA00022729"/>
    </source>
</evidence>
<dbReference type="GO" id="GO:0005737">
    <property type="term" value="C:cytoplasm"/>
    <property type="evidence" value="ECO:0007669"/>
    <property type="project" value="UniProtKB-ARBA"/>
</dbReference>